<evidence type="ECO:0000313" key="1">
    <source>
        <dbReference type="EMBL" id="QHT91968.1"/>
    </source>
</evidence>
<name>A0A6C0IFL8_9ZZZZ</name>
<organism evidence="1">
    <name type="scientific">viral metagenome</name>
    <dbReference type="NCBI Taxonomy" id="1070528"/>
    <lineage>
        <taxon>unclassified sequences</taxon>
        <taxon>metagenomes</taxon>
        <taxon>organismal metagenomes</taxon>
    </lineage>
</organism>
<protein>
    <submittedName>
        <fullName evidence="1">Uncharacterized protein</fullName>
    </submittedName>
</protein>
<proteinExistence type="predicted"/>
<reference evidence="1" key="1">
    <citation type="journal article" date="2020" name="Nature">
        <title>Giant virus diversity and host interactions through global metagenomics.</title>
        <authorList>
            <person name="Schulz F."/>
            <person name="Roux S."/>
            <person name="Paez-Espino D."/>
            <person name="Jungbluth S."/>
            <person name="Walsh D.A."/>
            <person name="Denef V.J."/>
            <person name="McMahon K.D."/>
            <person name="Konstantinidis K.T."/>
            <person name="Eloe-Fadrosh E.A."/>
            <person name="Kyrpides N.C."/>
            <person name="Woyke T."/>
        </authorList>
    </citation>
    <scope>NUCLEOTIDE SEQUENCE</scope>
    <source>
        <strain evidence="1">GVMAG-M-3300023184-86</strain>
    </source>
</reference>
<dbReference type="AlphaFoldDB" id="A0A6C0IFL8"/>
<sequence>MYYSFYLLYYYIKNIVKIQLSLKIFNNFIVYLVMDLTFSELGEYNFEDSGFDEQQNFSNNFKNEIINVNSNLTTYTNYWHTNNNPEENNNIRKNSSKNSSMKPLTYDDILNSLNLKAKDGNLEFIEKTKKPHPIIVKKQNSDTSPITLISNINVKKDVPVPQINSIDKNSYIYNKYFKNYKDESVVEEPKKPMTREEYVKEYNHRIYEKRRIEQIKSKKLMFSRDNDLHISFSNPHHNLNNLNKLFRM</sequence>
<accession>A0A6C0IFL8</accession>
<dbReference type="EMBL" id="MN740172">
    <property type="protein sequence ID" value="QHT91968.1"/>
    <property type="molecule type" value="Genomic_DNA"/>
</dbReference>